<dbReference type="AlphaFoldDB" id="A0A557SY70"/>
<dbReference type="EMBL" id="VOAH01000003">
    <property type="protein sequence ID" value="TVP41555.1"/>
    <property type="molecule type" value="Genomic_DNA"/>
</dbReference>
<comment type="caution">
    <text evidence="1">The sequence shown here is derived from an EMBL/GenBank/DDBJ whole genome shotgun (WGS) entry which is preliminary data.</text>
</comment>
<organism evidence="1 2">
    <name type="scientific">Candidatus Nitrosocosmicus arcticus</name>
    <dbReference type="NCBI Taxonomy" id="2035267"/>
    <lineage>
        <taxon>Archaea</taxon>
        <taxon>Nitrososphaerota</taxon>
        <taxon>Nitrososphaeria</taxon>
        <taxon>Nitrososphaerales</taxon>
        <taxon>Nitrososphaeraceae</taxon>
        <taxon>Candidatus Nitrosocosmicus</taxon>
    </lineage>
</organism>
<reference evidence="1 2" key="1">
    <citation type="journal article" date="2019" name="Front. Microbiol.">
        <title>Ammonia Oxidation by the Arctic Terrestrial Thaumarchaeote Candidatus Nitrosocosmicus arcticus Is Stimulated by Increasing Temperatures.</title>
        <authorList>
            <person name="Alves R.J.E."/>
            <person name="Kerou M."/>
            <person name="Zappe A."/>
            <person name="Bittner R."/>
            <person name="Abby S.S."/>
            <person name="Schmidt H.A."/>
            <person name="Pfeifer K."/>
            <person name="Schleper C."/>
        </authorList>
    </citation>
    <scope>NUCLEOTIDE SEQUENCE [LARGE SCALE GENOMIC DNA]</scope>
    <source>
        <strain evidence="1 2">Kfb</strain>
    </source>
</reference>
<dbReference type="RefSeq" id="WP_144729054.1">
    <property type="nucleotide sequence ID" value="NZ_ML675579.1"/>
</dbReference>
<name>A0A557SY70_9ARCH</name>
<evidence type="ECO:0000313" key="1">
    <source>
        <dbReference type="EMBL" id="TVP41555.1"/>
    </source>
</evidence>
<protein>
    <submittedName>
        <fullName evidence="1">Uncharacterized protein</fullName>
    </submittedName>
</protein>
<gene>
    <name evidence="1" type="ORF">NARC_30270</name>
</gene>
<proteinExistence type="predicted"/>
<accession>A0A557SY70</accession>
<keyword evidence="2" id="KW-1185">Reference proteome</keyword>
<dbReference type="OrthoDB" id="9475at2157"/>
<evidence type="ECO:0000313" key="2">
    <source>
        <dbReference type="Proteomes" id="UP000315289"/>
    </source>
</evidence>
<sequence length="85" mass="9767">MMNIIENEVPYLVEAKTCGCNERGKSVSYHFIESSHSLCLDKGELMLSQIQACERLLKYSKDNSEILVLQDEITKLKLALDLIRY</sequence>
<dbReference type="Proteomes" id="UP000315289">
    <property type="component" value="Unassembled WGS sequence"/>
</dbReference>